<reference evidence="5" key="2">
    <citation type="submission" date="2023-06" db="EMBL/GenBank/DDBJ databases">
        <authorList>
            <consortium name="Lawrence Berkeley National Laboratory"/>
            <person name="Haridas S."/>
            <person name="Hensen N."/>
            <person name="Bonometti L."/>
            <person name="Westerberg I."/>
            <person name="Brannstrom I.O."/>
            <person name="Guillou S."/>
            <person name="Cros-Aarteil S."/>
            <person name="Calhoun S."/>
            <person name="Kuo A."/>
            <person name="Mondo S."/>
            <person name="Pangilinan J."/>
            <person name="Riley R."/>
            <person name="Labutti K."/>
            <person name="Andreopoulos B."/>
            <person name="Lipzen A."/>
            <person name="Chen C."/>
            <person name="Yanf M."/>
            <person name="Daum C."/>
            <person name="Ng V."/>
            <person name="Clum A."/>
            <person name="Steindorff A."/>
            <person name="Ohm R."/>
            <person name="Martin F."/>
            <person name="Silar P."/>
            <person name="Natvig D."/>
            <person name="Lalanne C."/>
            <person name="Gautier V."/>
            <person name="Ament-Velasquez S.L."/>
            <person name="Kruys A."/>
            <person name="Hutchinson M.I."/>
            <person name="Powell A.J."/>
            <person name="Barry K."/>
            <person name="Miller A.N."/>
            <person name="Grigoriev I.V."/>
            <person name="Debuchy R."/>
            <person name="Gladieux P."/>
            <person name="Thoren M.H."/>
            <person name="Johannesson H."/>
        </authorList>
    </citation>
    <scope>NUCLEOTIDE SEQUENCE</scope>
    <source>
        <strain evidence="5">CBS 955.72</strain>
    </source>
</reference>
<dbReference type="Pfam" id="PF08031">
    <property type="entry name" value="BBE"/>
    <property type="match status" value="1"/>
</dbReference>
<dbReference type="PROSITE" id="PS51387">
    <property type="entry name" value="FAD_PCMH"/>
    <property type="match status" value="1"/>
</dbReference>
<name>A0AAJ0HC30_9PEZI</name>
<dbReference type="InterPro" id="IPR016169">
    <property type="entry name" value="FAD-bd_PCMH_sub2"/>
</dbReference>
<keyword evidence="3" id="KW-0732">Signal</keyword>
<dbReference type="InterPro" id="IPR050432">
    <property type="entry name" value="FAD-linked_Oxidoreductases_BP"/>
</dbReference>
<sequence>MIKTIYLFGILAATFGVYVDSQGNQHPLFTYETNPLTDDTLRSFLDASGLFVDDVLYAFDDERISTADRLRSGACKAFPGDANWPSQADWRVLHTLLGGALIKTVPLAAPCYQNLGVFSTEKCAAIGSNWTNGYLHENDPTSTFWPIYQGSTCLPTDDPGSRTCTLGAFPTYTVNVSSVRQIQLAVNFARNANLRLVVKNTGHCYLGKSSGAGALSIWTHNLKETAFYPQLSIPGYSGPALKIGAGVTVREVYQKAHQHGVSALGGICESVGYAGGYIAGGGHTPLSGLYGMAADHVMALEVVTADGRFVTASPEEHPDLFWALRGGGGGTYGVVTSIIIRVHPKLPVVTSVLSFSTSATVSADTFWEGLRVYFELFIPFTDAGTYSWWTLTPQDGGGFRFSMEPFFAPNHTIESFNALVKPWFDRLAALNIPIHPITTAHDAFYPAYSATWGSDVGLNSAGSSAFVPGNWLLPRGNWEDPTKFNATFAAIRTHCSAGRMLFGYHQAPRNRANADNAVSPAFRQLISMLVLSSGLPPDAGDHPTPAQIKSATDDLLYKVIAPFRAVAPESAGGGSYLNEANVDQPDWQAAFYGAPYQRLLGIKGKYDPRHVFYGPTAVGSEGWEVRDGEQGTQTQNGRLCRV</sequence>
<protein>
    <recommendedName>
        <fullName evidence="4">FAD-binding PCMH-type domain-containing protein</fullName>
    </recommendedName>
</protein>
<reference evidence="5" key="1">
    <citation type="journal article" date="2023" name="Mol. Phylogenet. Evol.">
        <title>Genome-scale phylogeny and comparative genomics of the fungal order Sordariales.</title>
        <authorList>
            <person name="Hensen N."/>
            <person name="Bonometti L."/>
            <person name="Westerberg I."/>
            <person name="Brannstrom I.O."/>
            <person name="Guillou S."/>
            <person name="Cros-Aarteil S."/>
            <person name="Calhoun S."/>
            <person name="Haridas S."/>
            <person name="Kuo A."/>
            <person name="Mondo S."/>
            <person name="Pangilinan J."/>
            <person name="Riley R."/>
            <person name="LaButti K."/>
            <person name="Andreopoulos B."/>
            <person name="Lipzen A."/>
            <person name="Chen C."/>
            <person name="Yan M."/>
            <person name="Daum C."/>
            <person name="Ng V."/>
            <person name="Clum A."/>
            <person name="Steindorff A."/>
            <person name="Ohm R.A."/>
            <person name="Martin F."/>
            <person name="Silar P."/>
            <person name="Natvig D.O."/>
            <person name="Lalanne C."/>
            <person name="Gautier V."/>
            <person name="Ament-Velasquez S.L."/>
            <person name="Kruys A."/>
            <person name="Hutchinson M.I."/>
            <person name="Powell A.J."/>
            <person name="Barry K."/>
            <person name="Miller A.N."/>
            <person name="Grigoriev I.V."/>
            <person name="Debuchy R."/>
            <person name="Gladieux P."/>
            <person name="Hiltunen Thoren M."/>
            <person name="Johannesson H."/>
        </authorList>
    </citation>
    <scope>NUCLEOTIDE SEQUENCE</scope>
    <source>
        <strain evidence="5">CBS 955.72</strain>
    </source>
</reference>
<keyword evidence="6" id="KW-1185">Reference proteome</keyword>
<comment type="caution">
    <text evidence="5">The sequence shown here is derived from an EMBL/GenBank/DDBJ whole genome shotgun (WGS) entry which is preliminary data.</text>
</comment>
<dbReference type="Gene3D" id="3.30.465.10">
    <property type="match status" value="2"/>
</dbReference>
<keyword evidence="2" id="KW-0560">Oxidoreductase</keyword>
<feature type="domain" description="FAD-binding PCMH-type" evidence="4">
    <location>
        <begin position="166"/>
        <end position="345"/>
    </location>
</feature>
<evidence type="ECO:0000256" key="1">
    <source>
        <dbReference type="ARBA" id="ARBA00005466"/>
    </source>
</evidence>
<evidence type="ECO:0000259" key="4">
    <source>
        <dbReference type="PROSITE" id="PS51387"/>
    </source>
</evidence>
<organism evidence="5 6">
    <name type="scientific">Lasiosphaeria hispida</name>
    <dbReference type="NCBI Taxonomy" id="260671"/>
    <lineage>
        <taxon>Eukaryota</taxon>
        <taxon>Fungi</taxon>
        <taxon>Dikarya</taxon>
        <taxon>Ascomycota</taxon>
        <taxon>Pezizomycotina</taxon>
        <taxon>Sordariomycetes</taxon>
        <taxon>Sordariomycetidae</taxon>
        <taxon>Sordariales</taxon>
        <taxon>Lasiosphaeriaceae</taxon>
        <taxon>Lasiosphaeria</taxon>
    </lineage>
</organism>
<accession>A0AAJ0HC30</accession>
<dbReference type="GO" id="GO:0016491">
    <property type="term" value="F:oxidoreductase activity"/>
    <property type="evidence" value="ECO:0007669"/>
    <property type="project" value="UniProtKB-KW"/>
</dbReference>
<comment type="similarity">
    <text evidence="1">Belongs to the oxygen-dependent FAD-linked oxidoreductase family.</text>
</comment>
<dbReference type="Proteomes" id="UP001275084">
    <property type="component" value="Unassembled WGS sequence"/>
</dbReference>
<dbReference type="EMBL" id="JAUIQD010000006">
    <property type="protein sequence ID" value="KAK3346469.1"/>
    <property type="molecule type" value="Genomic_DNA"/>
</dbReference>
<dbReference type="InterPro" id="IPR016166">
    <property type="entry name" value="FAD-bd_PCMH"/>
</dbReference>
<dbReference type="SUPFAM" id="SSF56176">
    <property type="entry name" value="FAD-binding/transporter-associated domain-like"/>
    <property type="match status" value="1"/>
</dbReference>
<dbReference type="PANTHER" id="PTHR13878:SF91">
    <property type="entry name" value="FAD BINDING DOMAIN PROTEIN (AFU_ORTHOLOGUE AFUA_6G12070)-RELATED"/>
    <property type="match status" value="1"/>
</dbReference>
<evidence type="ECO:0000313" key="6">
    <source>
        <dbReference type="Proteomes" id="UP001275084"/>
    </source>
</evidence>
<dbReference type="InterPro" id="IPR036318">
    <property type="entry name" value="FAD-bd_PCMH-like_sf"/>
</dbReference>
<dbReference type="InterPro" id="IPR006094">
    <property type="entry name" value="Oxid_FAD_bind_N"/>
</dbReference>
<feature type="signal peptide" evidence="3">
    <location>
        <begin position="1"/>
        <end position="21"/>
    </location>
</feature>
<dbReference type="AlphaFoldDB" id="A0AAJ0HC30"/>
<gene>
    <name evidence="5" type="ORF">B0T25DRAFT_624894</name>
</gene>
<feature type="chain" id="PRO_5042533733" description="FAD-binding PCMH-type domain-containing protein" evidence="3">
    <location>
        <begin position="22"/>
        <end position="642"/>
    </location>
</feature>
<dbReference type="GO" id="GO:0071949">
    <property type="term" value="F:FAD binding"/>
    <property type="evidence" value="ECO:0007669"/>
    <property type="project" value="InterPro"/>
</dbReference>
<dbReference type="PANTHER" id="PTHR13878">
    <property type="entry name" value="GULONOLACTONE OXIDASE"/>
    <property type="match status" value="1"/>
</dbReference>
<evidence type="ECO:0000256" key="3">
    <source>
        <dbReference type="SAM" id="SignalP"/>
    </source>
</evidence>
<dbReference type="Pfam" id="PF01565">
    <property type="entry name" value="FAD_binding_4"/>
    <property type="match status" value="1"/>
</dbReference>
<evidence type="ECO:0000256" key="2">
    <source>
        <dbReference type="ARBA" id="ARBA00023002"/>
    </source>
</evidence>
<dbReference type="InterPro" id="IPR012951">
    <property type="entry name" value="BBE"/>
</dbReference>
<evidence type="ECO:0000313" key="5">
    <source>
        <dbReference type="EMBL" id="KAK3346469.1"/>
    </source>
</evidence>
<proteinExistence type="inferred from homology"/>